<dbReference type="SUPFAM" id="SSF52172">
    <property type="entry name" value="CheY-like"/>
    <property type="match status" value="1"/>
</dbReference>
<accession>A0A564ZL59</accession>
<dbReference type="SMART" id="SM00304">
    <property type="entry name" value="HAMP"/>
    <property type="match status" value="1"/>
</dbReference>
<evidence type="ECO:0000313" key="10">
    <source>
        <dbReference type="EMBL" id="VUZ85607.1"/>
    </source>
</evidence>
<dbReference type="GO" id="GO:0004673">
    <property type="term" value="F:protein histidine kinase activity"/>
    <property type="evidence" value="ECO:0007669"/>
    <property type="project" value="UniProtKB-EC"/>
</dbReference>
<evidence type="ECO:0000259" key="5">
    <source>
        <dbReference type="PROSITE" id="PS50110"/>
    </source>
</evidence>
<dbReference type="PROSITE" id="PS50110">
    <property type="entry name" value="RESPONSE_REGULATORY"/>
    <property type="match status" value="1"/>
</dbReference>
<keyword evidence="11" id="KW-1185">Reference proteome</keyword>
<feature type="transmembrane region" description="Helical" evidence="4">
    <location>
        <begin position="160"/>
        <end position="180"/>
    </location>
</feature>
<keyword evidence="4" id="KW-1133">Transmembrane helix</keyword>
<keyword evidence="2 10" id="KW-0418">Kinase</keyword>
<dbReference type="SMART" id="SM00065">
    <property type="entry name" value="GAF"/>
    <property type="match status" value="2"/>
</dbReference>
<evidence type="ECO:0000256" key="3">
    <source>
        <dbReference type="PROSITE-ProRule" id="PRU00169"/>
    </source>
</evidence>
<dbReference type="AlphaFoldDB" id="A0A564ZL59"/>
<dbReference type="InterPro" id="IPR000700">
    <property type="entry name" value="PAS-assoc_C"/>
</dbReference>
<dbReference type="SUPFAM" id="SSF55785">
    <property type="entry name" value="PYP-like sensor domain (PAS domain)"/>
    <property type="match status" value="1"/>
</dbReference>
<protein>
    <submittedName>
        <fullName evidence="10">Histidine kinase</fullName>
        <ecNumber evidence="10">2.7.13.3</ecNumber>
    </submittedName>
</protein>
<keyword evidence="4" id="KW-0472">Membrane</keyword>
<dbReference type="InterPro" id="IPR029016">
    <property type="entry name" value="GAF-like_dom_sf"/>
</dbReference>
<evidence type="ECO:0000256" key="4">
    <source>
        <dbReference type="SAM" id="Phobius"/>
    </source>
</evidence>
<dbReference type="SMART" id="SM00267">
    <property type="entry name" value="GGDEF"/>
    <property type="match status" value="1"/>
</dbReference>
<gene>
    <name evidence="10" type="ORF">MELA_01992</name>
</gene>
<dbReference type="InterPro" id="IPR035965">
    <property type="entry name" value="PAS-like_dom_sf"/>
</dbReference>
<dbReference type="CDD" id="cd01949">
    <property type="entry name" value="GGDEF"/>
    <property type="match status" value="1"/>
</dbReference>
<evidence type="ECO:0000259" key="9">
    <source>
        <dbReference type="PROSITE" id="PS50887"/>
    </source>
</evidence>
<dbReference type="GO" id="GO:0052621">
    <property type="term" value="F:diguanylate cyclase activity"/>
    <property type="evidence" value="ECO:0007669"/>
    <property type="project" value="TreeGrafter"/>
</dbReference>
<dbReference type="InterPro" id="IPR000160">
    <property type="entry name" value="GGDEF_dom"/>
</dbReference>
<keyword evidence="4" id="KW-0812">Transmembrane</keyword>
<feature type="domain" description="HAMP" evidence="8">
    <location>
        <begin position="353"/>
        <end position="405"/>
    </location>
</feature>
<dbReference type="Pfam" id="PF00072">
    <property type="entry name" value="Response_reg"/>
    <property type="match status" value="1"/>
</dbReference>
<dbReference type="PROSITE" id="PS50112">
    <property type="entry name" value="PAS"/>
    <property type="match status" value="1"/>
</dbReference>
<dbReference type="CDD" id="cd06225">
    <property type="entry name" value="HAMP"/>
    <property type="match status" value="1"/>
</dbReference>
<feature type="domain" description="PAC" evidence="7">
    <location>
        <begin position="489"/>
        <end position="541"/>
    </location>
</feature>
<dbReference type="InterPro" id="IPR003660">
    <property type="entry name" value="HAMP_dom"/>
</dbReference>
<evidence type="ECO:0000259" key="6">
    <source>
        <dbReference type="PROSITE" id="PS50112"/>
    </source>
</evidence>
<dbReference type="InterPro" id="IPR001789">
    <property type="entry name" value="Sig_transdc_resp-reg_receiver"/>
</dbReference>
<dbReference type="GO" id="GO:1902201">
    <property type="term" value="P:negative regulation of bacterial-type flagellum-dependent cell motility"/>
    <property type="evidence" value="ECO:0007669"/>
    <property type="project" value="TreeGrafter"/>
</dbReference>
<feature type="modified residue" description="4-aspartylphosphate" evidence="3">
    <location>
        <position position="66"/>
    </location>
</feature>
<dbReference type="PROSITE" id="PS50885">
    <property type="entry name" value="HAMP"/>
    <property type="match status" value="1"/>
</dbReference>
<evidence type="ECO:0000256" key="2">
    <source>
        <dbReference type="ARBA" id="ARBA00022777"/>
    </source>
</evidence>
<dbReference type="Gene3D" id="3.30.450.20">
    <property type="entry name" value="PAS domain"/>
    <property type="match status" value="1"/>
</dbReference>
<feature type="domain" description="GGDEF" evidence="9">
    <location>
        <begin position="954"/>
        <end position="1087"/>
    </location>
</feature>
<dbReference type="CDD" id="cd00130">
    <property type="entry name" value="PAS"/>
    <property type="match status" value="1"/>
</dbReference>
<dbReference type="PANTHER" id="PTHR45138:SF9">
    <property type="entry name" value="DIGUANYLATE CYCLASE DGCM-RELATED"/>
    <property type="match status" value="1"/>
</dbReference>
<dbReference type="InterPro" id="IPR043128">
    <property type="entry name" value="Rev_trsase/Diguanyl_cyclase"/>
</dbReference>
<dbReference type="InterPro" id="IPR013767">
    <property type="entry name" value="PAS_fold"/>
</dbReference>
<keyword evidence="1 10" id="KW-0808">Transferase</keyword>
<dbReference type="InterPro" id="IPR000014">
    <property type="entry name" value="PAS"/>
</dbReference>
<feature type="domain" description="PAS" evidence="6">
    <location>
        <begin position="417"/>
        <end position="486"/>
    </location>
</feature>
<dbReference type="CDD" id="cd00156">
    <property type="entry name" value="REC"/>
    <property type="match status" value="1"/>
</dbReference>
<dbReference type="Proteomes" id="UP000334340">
    <property type="component" value="Unassembled WGS sequence"/>
</dbReference>
<dbReference type="InterPro" id="IPR003018">
    <property type="entry name" value="GAF"/>
</dbReference>
<dbReference type="GO" id="GO:0006355">
    <property type="term" value="P:regulation of DNA-templated transcription"/>
    <property type="evidence" value="ECO:0007669"/>
    <property type="project" value="InterPro"/>
</dbReference>
<dbReference type="PANTHER" id="PTHR45138">
    <property type="entry name" value="REGULATORY COMPONENTS OF SENSORY TRANSDUCTION SYSTEM"/>
    <property type="match status" value="1"/>
</dbReference>
<evidence type="ECO:0000259" key="7">
    <source>
        <dbReference type="PROSITE" id="PS50113"/>
    </source>
</evidence>
<dbReference type="NCBIfam" id="TIGR00229">
    <property type="entry name" value="sensory_box"/>
    <property type="match status" value="1"/>
</dbReference>
<feature type="transmembrane region" description="Helical" evidence="4">
    <location>
        <begin position="332"/>
        <end position="352"/>
    </location>
</feature>
<dbReference type="Pfam" id="PF00990">
    <property type="entry name" value="GGDEF"/>
    <property type="match status" value="1"/>
</dbReference>
<dbReference type="Gene3D" id="6.10.340.10">
    <property type="match status" value="1"/>
</dbReference>
<dbReference type="Gene3D" id="3.30.450.40">
    <property type="match status" value="2"/>
</dbReference>
<evidence type="ECO:0000256" key="1">
    <source>
        <dbReference type="ARBA" id="ARBA00022679"/>
    </source>
</evidence>
<dbReference type="Gene3D" id="3.40.50.2300">
    <property type="match status" value="1"/>
</dbReference>
<keyword evidence="3" id="KW-0597">Phosphoprotein</keyword>
<dbReference type="Pfam" id="PF00989">
    <property type="entry name" value="PAS"/>
    <property type="match status" value="1"/>
</dbReference>
<dbReference type="SMART" id="SM00448">
    <property type="entry name" value="REC"/>
    <property type="match status" value="1"/>
</dbReference>
<dbReference type="NCBIfam" id="TIGR00254">
    <property type="entry name" value="GGDEF"/>
    <property type="match status" value="1"/>
</dbReference>
<proteinExistence type="predicted"/>
<dbReference type="PROSITE" id="PS50113">
    <property type="entry name" value="PAC"/>
    <property type="match status" value="1"/>
</dbReference>
<dbReference type="PROSITE" id="PS50887">
    <property type="entry name" value="GGDEF"/>
    <property type="match status" value="1"/>
</dbReference>
<dbReference type="FunFam" id="3.30.70.270:FF:000001">
    <property type="entry name" value="Diguanylate cyclase domain protein"/>
    <property type="match status" value="1"/>
</dbReference>
<dbReference type="Pfam" id="PF00672">
    <property type="entry name" value="HAMP"/>
    <property type="match status" value="1"/>
</dbReference>
<dbReference type="GO" id="GO:0043709">
    <property type="term" value="P:cell adhesion involved in single-species biofilm formation"/>
    <property type="evidence" value="ECO:0007669"/>
    <property type="project" value="TreeGrafter"/>
</dbReference>
<evidence type="ECO:0000259" key="8">
    <source>
        <dbReference type="PROSITE" id="PS50885"/>
    </source>
</evidence>
<dbReference type="EC" id="2.7.13.3" evidence="10"/>
<dbReference type="InterPro" id="IPR050469">
    <property type="entry name" value="Diguanylate_Cyclase"/>
</dbReference>
<dbReference type="Gene3D" id="3.30.70.270">
    <property type="match status" value="1"/>
</dbReference>
<dbReference type="InterPro" id="IPR029787">
    <property type="entry name" value="Nucleotide_cyclase"/>
</dbReference>
<dbReference type="SUPFAM" id="SSF158472">
    <property type="entry name" value="HAMP domain-like"/>
    <property type="match status" value="1"/>
</dbReference>
<dbReference type="GO" id="GO:0005886">
    <property type="term" value="C:plasma membrane"/>
    <property type="evidence" value="ECO:0007669"/>
    <property type="project" value="TreeGrafter"/>
</dbReference>
<dbReference type="Pfam" id="PF01590">
    <property type="entry name" value="GAF"/>
    <property type="match status" value="1"/>
</dbReference>
<organism evidence="10 11">
    <name type="scientific">Candidatus Methylomirabilis lanthanidiphila</name>
    <dbReference type="NCBI Taxonomy" id="2211376"/>
    <lineage>
        <taxon>Bacteria</taxon>
        <taxon>Candidatus Methylomirabilota</taxon>
        <taxon>Candidatus Methylomirabilia</taxon>
        <taxon>Candidatus Methylomirabilales</taxon>
        <taxon>Candidatus Methylomirabilaceae</taxon>
        <taxon>Candidatus Methylomirabilis</taxon>
    </lineage>
</organism>
<dbReference type="GO" id="GO:0000160">
    <property type="term" value="P:phosphorelay signal transduction system"/>
    <property type="evidence" value="ECO:0007669"/>
    <property type="project" value="InterPro"/>
</dbReference>
<name>A0A564ZL59_9BACT</name>
<reference evidence="10 11" key="1">
    <citation type="submission" date="2019-07" db="EMBL/GenBank/DDBJ databases">
        <authorList>
            <person name="Cremers G."/>
        </authorList>
    </citation>
    <scope>NUCLEOTIDE SEQUENCE [LARGE SCALE GENOMIC DNA]</scope>
</reference>
<dbReference type="EMBL" id="CABIKM010000029">
    <property type="protein sequence ID" value="VUZ85607.1"/>
    <property type="molecule type" value="Genomic_DNA"/>
</dbReference>
<sequence length="1087" mass="119637">MEQSSPSPAPATPLRLLLVEDSAVDAELVLRALARGGYDVTSVRVETEEQMRAELARVEWDVIIADYHLPTFDGMAALKLLQSSGKAIPFILISGTGSEETTIEVVRAGARDYVRKDRPDRLVAAVRRELDAVRVQRIQPVSGVPAAPRLWRRIGIASRLLVGFIVATFLLTALGLWHAVVYRRVTERAVTAEAEQIARYLSISIAQLDEKSGTPDVAFDRPTVLQELVEDWTRLHKRDIEIVDAQKRIVAGVITKDIGTMFTHDTSNEVALTIRDGRARAFIEKSADYPAGIRQMVVSIRAGNGKIVGALLFDYTTLYQSEMRESAAHARWFMSAGLLMLAAIAGIGWVTARSVTKPLHHLRAAANRLGRQELDAPISIDRADEVGELAAAFEGMRVNLVAALHARANLERTLAGSNRALRRLVNTAPIAGMVFNFDGVVRMWSRDAERLYGWGEEEVLNRPVPGIPPDKRDEFEALCKRVTGGEVITGYDTTRLKKDGTLMDVALSCAPWVDSRGDMTGVLSIAIDNTDRKRAAADLAAAHTELAHVYETTKDLASRWEALFTLSRLLNRSLKLDEVFETFARAVESYVPYDRLGVILLEGDQLTVAYSVAHPPLVSHQGQSWLRASDTAVEWMLTHGEPRIVRDLGIEIGFRDEIFLAQEGVRSALGLPLIVGGEVLGVFFLDSLTTGTYASRDMERLLPLADQVAIVIEHSRLWSSVHHQAEELAREVEERTRAETALRAANAEITASMRALEHRATELYLLREMTDLVQSSIDADEAYDVVQRYLARLFPRKTGALYLALPSLNMLEKRSTWGERAAHLTPVFAPEDCWALRRGSVHQVRADRGDALCRHTPAAEGAERLCIPLLAHGEALGILHFCRCGGDDTSVAEQAFVTMAETVASSLSLSIGNLRLREALREQSIRDALTGLFNRRYLDETLPREILRARRAGSTLGVIMLDIDHFKQLNDTRGHDAGDAVLSALGRFLQNHVRGDDIACRYGGEEFTLILPGASPDMVRERAEQLRVGAQSLTAPVGDAQLNTMTISLGVAGMPQHGETAAAVLQAADAALYRAKQGGRNRVEIAA</sequence>
<evidence type="ECO:0000313" key="11">
    <source>
        <dbReference type="Proteomes" id="UP000334340"/>
    </source>
</evidence>
<dbReference type="SUPFAM" id="SSF55781">
    <property type="entry name" value="GAF domain-like"/>
    <property type="match status" value="2"/>
</dbReference>
<dbReference type="SUPFAM" id="SSF55073">
    <property type="entry name" value="Nucleotide cyclase"/>
    <property type="match status" value="1"/>
</dbReference>
<dbReference type="InterPro" id="IPR011006">
    <property type="entry name" value="CheY-like_superfamily"/>
</dbReference>
<feature type="domain" description="Response regulatory" evidence="5">
    <location>
        <begin position="15"/>
        <end position="131"/>
    </location>
</feature>